<dbReference type="EMBL" id="JAFCNB010000007">
    <property type="protein sequence ID" value="MBP2705184.1"/>
    <property type="molecule type" value="Genomic_DNA"/>
</dbReference>
<organism evidence="1 2">
    <name type="scientific">Microbispora oryzae</name>
    <dbReference type="NCBI Taxonomy" id="2806554"/>
    <lineage>
        <taxon>Bacteria</taxon>
        <taxon>Bacillati</taxon>
        <taxon>Actinomycetota</taxon>
        <taxon>Actinomycetes</taxon>
        <taxon>Streptosporangiales</taxon>
        <taxon>Streptosporangiaceae</taxon>
        <taxon>Microbispora</taxon>
    </lineage>
</organism>
<dbReference type="Proteomes" id="UP000674234">
    <property type="component" value="Unassembled WGS sequence"/>
</dbReference>
<name>A0A940WGE5_9ACTN</name>
<sequence length="283" mass="31703">MDERLSSVAAVAKDRTGRSEDLQAVLSSLGEDRVNATLGLREIDGRVDALRRELDRLAELPDRLDAVRDDLSGQIRQTYRQLEAYVDLRSLISPRAPLPELRGWAASPDALRCLIEDVCARRPKLVVECGSGSSSVWLGYVMEHFGGGRVVCLEHDERYLELSRSLVAAHGLTHVVEIRHAPLRTWEEGGESWQWYDREALRDLDEIGLLHVDGPPAATGPQARYPAVPLLLPHCSADVRIFLDDASRDDERAVVARWRREHSLELTRREAEKGLAILTIANP</sequence>
<dbReference type="GO" id="GO:0008168">
    <property type="term" value="F:methyltransferase activity"/>
    <property type="evidence" value="ECO:0007669"/>
    <property type="project" value="UniProtKB-KW"/>
</dbReference>
<dbReference type="SUPFAM" id="SSF53335">
    <property type="entry name" value="S-adenosyl-L-methionine-dependent methyltransferases"/>
    <property type="match status" value="1"/>
</dbReference>
<evidence type="ECO:0000313" key="2">
    <source>
        <dbReference type="Proteomes" id="UP000674234"/>
    </source>
</evidence>
<keyword evidence="2" id="KW-1185">Reference proteome</keyword>
<evidence type="ECO:0000313" key="1">
    <source>
        <dbReference type="EMBL" id="MBP2705184.1"/>
    </source>
</evidence>
<keyword evidence="1" id="KW-0489">Methyltransferase</keyword>
<proteinExistence type="predicted"/>
<gene>
    <name evidence="1" type="ORF">JOL79_15315</name>
</gene>
<dbReference type="GO" id="GO:0032259">
    <property type="term" value="P:methylation"/>
    <property type="evidence" value="ECO:0007669"/>
    <property type="project" value="UniProtKB-KW"/>
</dbReference>
<comment type="caution">
    <text evidence="1">The sequence shown here is derived from an EMBL/GenBank/DDBJ whole genome shotgun (WGS) entry which is preliminary data.</text>
</comment>
<protein>
    <submittedName>
        <fullName evidence="1">Class I SAM-dependent methyltransferase</fullName>
    </submittedName>
</protein>
<reference evidence="1" key="1">
    <citation type="submission" date="2021-02" db="EMBL/GenBank/DDBJ databases">
        <title>Draft genome sequence of Microbispora sp. RL4-1S isolated from rice leaves in Thailand.</title>
        <authorList>
            <person name="Muangham S."/>
            <person name="Duangmal K."/>
        </authorList>
    </citation>
    <scope>NUCLEOTIDE SEQUENCE</scope>
    <source>
        <strain evidence="1">RL4-1S</strain>
    </source>
</reference>
<dbReference type="Gene3D" id="3.40.50.150">
    <property type="entry name" value="Vaccinia Virus protein VP39"/>
    <property type="match status" value="1"/>
</dbReference>
<keyword evidence="1" id="KW-0808">Transferase</keyword>
<dbReference type="AlphaFoldDB" id="A0A940WGE5"/>
<dbReference type="Pfam" id="PF13578">
    <property type="entry name" value="Methyltransf_24"/>
    <property type="match status" value="1"/>
</dbReference>
<accession>A0A940WGE5</accession>
<dbReference type="InterPro" id="IPR029063">
    <property type="entry name" value="SAM-dependent_MTases_sf"/>
</dbReference>